<dbReference type="SUPFAM" id="SSF52980">
    <property type="entry name" value="Restriction endonuclease-like"/>
    <property type="match status" value="1"/>
</dbReference>
<evidence type="ECO:0000259" key="1">
    <source>
        <dbReference type="Pfam" id="PF04471"/>
    </source>
</evidence>
<dbReference type="InterPro" id="IPR011856">
    <property type="entry name" value="tRNA_endonuc-like_dom_sf"/>
</dbReference>
<feature type="domain" description="Restriction endonuclease type IV Mrr" evidence="1">
    <location>
        <begin position="32"/>
        <end position="114"/>
    </location>
</feature>
<protein>
    <recommendedName>
        <fullName evidence="1">Restriction endonuclease type IV Mrr domain-containing protein</fullName>
    </recommendedName>
</protein>
<name>A0A2H4J8H9_9CAUD</name>
<dbReference type="EMBL" id="MF417928">
    <property type="protein sequence ID" value="ASN71560.1"/>
    <property type="molecule type" value="Genomic_DNA"/>
</dbReference>
<accession>A0A2H4J8H9</accession>
<organism evidence="2">
    <name type="scientific">uncultured Caudovirales phage</name>
    <dbReference type="NCBI Taxonomy" id="2100421"/>
    <lineage>
        <taxon>Viruses</taxon>
        <taxon>Duplodnaviria</taxon>
        <taxon>Heunggongvirae</taxon>
        <taxon>Uroviricota</taxon>
        <taxon>Caudoviricetes</taxon>
        <taxon>Peduoviridae</taxon>
        <taxon>Maltschvirus</taxon>
        <taxon>Maltschvirus maltsch</taxon>
    </lineage>
</organism>
<dbReference type="Pfam" id="PF04471">
    <property type="entry name" value="Mrr_cat"/>
    <property type="match status" value="1"/>
</dbReference>
<dbReference type="GO" id="GO:0003677">
    <property type="term" value="F:DNA binding"/>
    <property type="evidence" value="ECO:0007669"/>
    <property type="project" value="InterPro"/>
</dbReference>
<evidence type="ECO:0000313" key="2">
    <source>
        <dbReference type="EMBL" id="ASN71560.1"/>
    </source>
</evidence>
<dbReference type="GO" id="GO:0009307">
    <property type="term" value="P:DNA restriction-modification system"/>
    <property type="evidence" value="ECO:0007669"/>
    <property type="project" value="InterPro"/>
</dbReference>
<dbReference type="Gene3D" id="3.40.1350.10">
    <property type="match status" value="1"/>
</dbReference>
<sequence length="270" mass="31316">MNENLEYEFLVQDIFQTLANDNDSNTIKVKHDVKMVGRSGQKHQIDVYYEFSFMGEIHKVVIECKNYSNPVSIGKLRDFYGVLSDIGDVKGIFVSKNGFQKGAIDFAGFYNITLKELRYPKASDWTGRIREIVLNIQFYSKKITNREFVIDINWYRKKYGDQKNSLELSALNSDVLIKDVKGEVNTNLFELENQLELLSKKAETGITQEFAFKEAFLYIPGQEPLKINAIKYRYDIIITNEEVKIEGDTISKAIMIDVLNGERRLFRKEI</sequence>
<gene>
    <name evidence="2" type="ORF">10S8_4</name>
</gene>
<dbReference type="InterPro" id="IPR007560">
    <property type="entry name" value="Restrct_endonuc_IV_Mrr"/>
</dbReference>
<dbReference type="InterPro" id="IPR011335">
    <property type="entry name" value="Restrct_endonuc-II-like"/>
</dbReference>
<reference evidence="2" key="1">
    <citation type="submission" date="2017-06" db="EMBL/GenBank/DDBJ databases">
        <title>Novel phages from South African skin metaviromes.</title>
        <authorList>
            <person name="van Zyl L.J."/>
            <person name="Abrahams Y."/>
            <person name="Stander E.A."/>
            <person name="Kirby B.M."/>
            <person name="Clavaud C."/>
            <person name="Farcet C."/>
            <person name="Breton L."/>
            <person name="Trindade M.I."/>
        </authorList>
    </citation>
    <scope>NUCLEOTIDE SEQUENCE</scope>
</reference>
<dbReference type="GO" id="GO:0004519">
    <property type="term" value="F:endonuclease activity"/>
    <property type="evidence" value="ECO:0007669"/>
    <property type="project" value="InterPro"/>
</dbReference>
<proteinExistence type="predicted"/>